<keyword evidence="6" id="KW-1185">Reference proteome</keyword>
<reference evidence="5" key="1">
    <citation type="submission" date="2023-06" db="EMBL/GenBank/DDBJ databases">
        <authorList>
            <person name="Noh H."/>
        </authorList>
    </citation>
    <scope>NUCLEOTIDE SEQUENCE</scope>
    <source>
        <strain evidence="5">DUCC20226</strain>
    </source>
</reference>
<dbReference type="AlphaFoldDB" id="A0AAD9SV05"/>
<feature type="repeat" description="ANK" evidence="3">
    <location>
        <begin position="624"/>
        <end position="653"/>
    </location>
</feature>
<feature type="domain" description="Heterokaryon incompatibility" evidence="4">
    <location>
        <begin position="865"/>
        <end position="997"/>
    </location>
</feature>
<dbReference type="Gene3D" id="1.25.40.20">
    <property type="entry name" value="Ankyrin repeat-containing domain"/>
    <property type="match status" value="5"/>
</dbReference>
<keyword evidence="1" id="KW-0677">Repeat</keyword>
<dbReference type="GO" id="GO:0005737">
    <property type="term" value="C:cytoplasm"/>
    <property type="evidence" value="ECO:0007669"/>
    <property type="project" value="TreeGrafter"/>
</dbReference>
<organism evidence="5 6">
    <name type="scientific">Phomopsis amygdali</name>
    <name type="common">Fusicoccum amygdali</name>
    <dbReference type="NCBI Taxonomy" id="1214568"/>
    <lineage>
        <taxon>Eukaryota</taxon>
        <taxon>Fungi</taxon>
        <taxon>Dikarya</taxon>
        <taxon>Ascomycota</taxon>
        <taxon>Pezizomycotina</taxon>
        <taxon>Sordariomycetes</taxon>
        <taxon>Sordariomycetidae</taxon>
        <taxon>Diaporthales</taxon>
        <taxon>Diaporthaceae</taxon>
        <taxon>Diaporthe</taxon>
    </lineage>
</organism>
<dbReference type="Pfam" id="PF00023">
    <property type="entry name" value="Ank"/>
    <property type="match status" value="2"/>
</dbReference>
<accession>A0AAD9SV05</accession>
<gene>
    <name evidence="5" type="ORF">N8I77_002869</name>
</gene>
<feature type="repeat" description="ANK" evidence="3">
    <location>
        <begin position="398"/>
        <end position="430"/>
    </location>
</feature>
<sequence length="1205" mass="129771">MCAGQHISHPSSNQLLQSMLSETSAMSIDVSSASYESGRRALQLAASGGRSSIQEITLLLVQEAEDHRNSSSFDPADRLGAISCEHHTALEVAASAGHLDAVKQLLAAGADPNTPAHEMGISALEAAAAQGQLIIVKKLLETGAHPDHRGERSGTTPLIAAARGGHVEICEALLQSGADVSRLALNESGDAFSAIEAAGETSNITLLELFLGVVEDTVKKLDLDELEVAIAEGRHKDSRRLLRTKEFHDRARVSISHALVAVASTGNMFIIERLLDAGADITGPGYHRPGGSNPNSIAAAASGSQLEAMNKLLQAASDRNVLNDRCVTNALQSAVNAGGTALIEPLLQNGADPTRIDIRRAAAEGHFDVLACILQSGALVETTQYNSDADIELEVRFAGLTALQLAADHGHQAVVDLLLAKGADVNNSGTTAKRMVERGTALQLAVARGNSRMTRRLIDSGAGVNRTCQNSESCDTALQAAIRTGNTAVLELLLEAGADVDAVVGGNEWFGRGRTKTALSVAAEVGNLDLVARLLSMMSPECAREAVPWALQEAAENGHADIVRQLLQMHPDVNMRRGEKSQGRVEELTFLQTAAANGNLEMLEMLLSEGADVNLNPSEGWQPTPLQSASERGDLAAVKLLLAAGAELNVTGSTAPPLLLAIRGGHVRVFEYLLAAGADIHATAYGGQTMLEAAEDSGGADILDQVRAALTSRPPPPPPDQALDRGTGPLCETCQLAPLDKLFRSDRSNKSEFVLHPSLTALRASAAAGCPFCCFLWKRLGITTISIPQPSPVVVFPQGKSGVSCHVTEPFPRDNTTAKALSAEFLVFLPSHDTLRGPSLSIPGETRLQPRLVVTNGMRRLECRYIALSYRWPEDFPVEAKSNRDNVSAQIRGLNTSKLPQIFNDVFQVAVGMGINYVWIDSLCIVQDDPEDWNREAALMVQIYQYAEFTVAAALQSTKPYLGLFRHGDASDVPSVTLPEEAHGESPLWSRGWCFQEREISRRVIHYTETQVLWECRTSQASEGFPYGDRRLWGQRMLDDELNNKLVLTAWHRAVQDYSARDLTKFTDKFPALSGLAAVIRDYKPANCRYLAGLWEDNFLSDLQWVSRSRDGESITHTRYPEYIAPTWSWASVAGPIVYSPKPYPRHSTNNYATDPKHVLKVLDICVQTSTDDPFGAVQHAVLTCTAGLVPALLGGKMGMIPTII</sequence>
<dbReference type="PRINTS" id="PR01415">
    <property type="entry name" value="ANKYRIN"/>
</dbReference>
<feature type="repeat" description="ANK" evidence="3">
    <location>
        <begin position="119"/>
        <end position="151"/>
    </location>
</feature>
<dbReference type="InterPro" id="IPR036770">
    <property type="entry name" value="Ankyrin_rpt-contain_sf"/>
</dbReference>
<name>A0AAD9SV05_PHOAM</name>
<evidence type="ECO:0000313" key="5">
    <source>
        <dbReference type="EMBL" id="KAK2616162.1"/>
    </source>
</evidence>
<dbReference type="SUPFAM" id="SSF48403">
    <property type="entry name" value="Ankyrin repeat"/>
    <property type="match status" value="2"/>
</dbReference>
<proteinExistence type="predicted"/>
<protein>
    <recommendedName>
        <fullName evidence="4">Heterokaryon incompatibility domain-containing protein</fullName>
    </recommendedName>
</protein>
<evidence type="ECO:0000313" key="6">
    <source>
        <dbReference type="Proteomes" id="UP001265746"/>
    </source>
</evidence>
<feature type="repeat" description="ANK" evidence="3">
    <location>
        <begin position="653"/>
        <end position="685"/>
    </location>
</feature>
<feature type="repeat" description="ANK" evidence="3">
    <location>
        <begin position="153"/>
        <end position="181"/>
    </location>
</feature>
<dbReference type="PROSITE" id="PS50297">
    <property type="entry name" value="ANK_REP_REGION"/>
    <property type="match status" value="9"/>
</dbReference>
<evidence type="ECO:0000256" key="3">
    <source>
        <dbReference type="PROSITE-ProRule" id="PRU00023"/>
    </source>
</evidence>
<dbReference type="EMBL" id="JAUJFL010000001">
    <property type="protein sequence ID" value="KAK2616162.1"/>
    <property type="molecule type" value="Genomic_DNA"/>
</dbReference>
<dbReference type="PANTHER" id="PTHR23206:SF7">
    <property type="entry name" value="PROTEIN KINASE DOMAIN-CONTAINING PROTEIN"/>
    <property type="match status" value="1"/>
</dbReference>
<feature type="repeat" description="ANK" evidence="3">
    <location>
        <begin position="473"/>
        <end position="505"/>
    </location>
</feature>
<feature type="repeat" description="ANK" evidence="3">
    <location>
        <begin position="437"/>
        <end position="469"/>
    </location>
</feature>
<evidence type="ECO:0000259" key="4">
    <source>
        <dbReference type="Pfam" id="PF06985"/>
    </source>
</evidence>
<feature type="repeat" description="ANK" evidence="3">
    <location>
        <begin position="586"/>
        <end position="618"/>
    </location>
</feature>
<comment type="caution">
    <text evidence="5">The sequence shown here is derived from an EMBL/GenBank/DDBJ whole genome shotgun (WGS) entry which is preliminary data.</text>
</comment>
<dbReference type="Proteomes" id="UP001265746">
    <property type="component" value="Unassembled WGS sequence"/>
</dbReference>
<dbReference type="InterPro" id="IPR010730">
    <property type="entry name" value="HET"/>
</dbReference>
<dbReference type="InterPro" id="IPR051631">
    <property type="entry name" value="Ankyrin-KH/SAM_domain"/>
</dbReference>
<feature type="repeat" description="ANK" evidence="3">
    <location>
        <begin position="85"/>
        <end position="117"/>
    </location>
</feature>
<dbReference type="PANTHER" id="PTHR23206">
    <property type="entry name" value="MASK PROTEIN"/>
    <property type="match status" value="1"/>
</dbReference>
<dbReference type="Pfam" id="PF12796">
    <property type="entry name" value="Ank_2"/>
    <property type="match status" value="4"/>
</dbReference>
<dbReference type="InterPro" id="IPR002110">
    <property type="entry name" value="Ankyrin_rpt"/>
</dbReference>
<evidence type="ECO:0000256" key="1">
    <source>
        <dbReference type="ARBA" id="ARBA00022737"/>
    </source>
</evidence>
<dbReference type="Pfam" id="PF06985">
    <property type="entry name" value="HET"/>
    <property type="match status" value="1"/>
</dbReference>
<keyword evidence="2 3" id="KW-0040">ANK repeat</keyword>
<evidence type="ECO:0000256" key="2">
    <source>
        <dbReference type="ARBA" id="ARBA00023043"/>
    </source>
</evidence>
<dbReference type="PROSITE" id="PS50088">
    <property type="entry name" value="ANK_REPEAT"/>
    <property type="match status" value="9"/>
</dbReference>
<dbReference type="SMART" id="SM00248">
    <property type="entry name" value="ANK"/>
    <property type="match status" value="14"/>
</dbReference>